<name>A0A6J5QUI1_9CAUD</name>
<reference evidence="2" key="1">
    <citation type="submission" date="2020-05" db="EMBL/GenBank/DDBJ databases">
        <authorList>
            <person name="Chiriac C."/>
            <person name="Salcher M."/>
            <person name="Ghai R."/>
            <person name="Kavagutti S V."/>
        </authorList>
    </citation>
    <scope>NUCLEOTIDE SEQUENCE</scope>
</reference>
<evidence type="ECO:0000313" key="6">
    <source>
        <dbReference type="EMBL" id="CAB5230403.1"/>
    </source>
</evidence>
<dbReference type="EMBL" id="LR797444">
    <property type="protein sequence ID" value="CAB4217546.1"/>
    <property type="molecule type" value="Genomic_DNA"/>
</dbReference>
<dbReference type="EMBL" id="LR796972">
    <property type="protein sequence ID" value="CAB4178872.1"/>
    <property type="molecule type" value="Genomic_DNA"/>
</dbReference>
<evidence type="ECO:0000313" key="3">
    <source>
        <dbReference type="EMBL" id="CAB4189313.1"/>
    </source>
</evidence>
<dbReference type="InterPro" id="IPR036390">
    <property type="entry name" value="WH_DNA-bd_sf"/>
</dbReference>
<evidence type="ECO:0000313" key="1">
    <source>
        <dbReference type="EMBL" id="CAB4178872.1"/>
    </source>
</evidence>
<dbReference type="Pfam" id="PF13481">
    <property type="entry name" value="AAA_25"/>
    <property type="match status" value="1"/>
</dbReference>
<dbReference type="InterPro" id="IPR036388">
    <property type="entry name" value="WH-like_DNA-bd_sf"/>
</dbReference>
<dbReference type="EMBL" id="LR797136">
    <property type="protein sequence ID" value="CAB4189313.1"/>
    <property type="molecule type" value="Genomic_DNA"/>
</dbReference>
<evidence type="ECO:0000313" key="2">
    <source>
        <dbReference type="EMBL" id="CAB4185051.1"/>
    </source>
</evidence>
<dbReference type="Gene3D" id="3.40.1360.10">
    <property type="match status" value="1"/>
</dbReference>
<evidence type="ECO:0000313" key="4">
    <source>
        <dbReference type="EMBL" id="CAB4217546.1"/>
    </source>
</evidence>
<dbReference type="EMBL" id="LR797077">
    <property type="protein sequence ID" value="CAB4185051.1"/>
    <property type="molecule type" value="Genomic_DNA"/>
</dbReference>
<dbReference type="CDD" id="cd01029">
    <property type="entry name" value="TOPRIM_primases"/>
    <property type="match status" value="1"/>
</dbReference>
<organism evidence="2">
    <name type="scientific">uncultured Caudovirales phage</name>
    <dbReference type="NCBI Taxonomy" id="2100421"/>
    <lineage>
        <taxon>Viruses</taxon>
        <taxon>Duplodnaviria</taxon>
        <taxon>Heunggongvirae</taxon>
        <taxon>Uroviricota</taxon>
        <taxon>Caudoviricetes</taxon>
        <taxon>Peduoviridae</taxon>
        <taxon>Maltschvirus</taxon>
        <taxon>Maltschvirus maltsch</taxon>
    </lineage>
</organism>
<evidence type="ECO:0000313" key="5">
    <source>
        <dbReference type="EMBL" id="CAB4220330.1"/>
    </source>
</evidence>
<dbReference type="EMBL" id="LR798420">
    <property type="protein sequence ID" value="CAB5230403.1"/>
    <property type="molecule type" value="Genomic_DNA"/>
</dbReference>
<accession>A0A6J5QUI1</accession>
<proteinExistence type="predicted"/>
<dbReference type="EMBL" id="LR797495">
    <property type="protein sequence ID" value="CAB4220330.1"/>
    <property type="molecule type" value="Genomic_DNA"/>
</dbReference>
<dbReference type="Gene3D" id="3.40.50.300">
    <property type="entry name" value="P-loop containing nucleotide triphosphate hydrolases"/>
    <property type="match status" value="1"/>
</dbReference>
<gene>
    <name evidence="1" type="ORF">UFOVP1029_7</name>
    <name evidence="2" type="ORF">UFOVP1129_7</name>
    <name evidence="3" type="ORF">UFOVP1188_7</name>
    <name evidence="4" type="ORF">UFOVP1490_40</name>
    <name evidence="6" type="ORF">UFOVP1576_7</name>
    <name evidence="5" type="ORF">UFOVP1633_7</name>
</gene>
<dbReference type="InterPro" id="IPR034154">
    <property type="entry name" value="TOPRIM_DnaG/twinkle"/>
</dbReference>
<dbReference type="InterPro" id="IPR027417">
    <property type="entry name" value="P-loop_NTPase"/>
</dbReference>
<protein>
    <submittedName>
        <fullName evidence="2">Archaeal primase DnaG/twinkle, TOPRIM domain</fullName>
    </submittedName>
</protein>
<dbReference type="Gene3D" id="1.10.10.10">
    <property type="entry name" value="Winged helix-like DNA-binding domain superfamily/Winged helix DNA-binding domain"/>
    <property type="match status" value="1"/>
</dbReference>
<dbReference type="SUPFAM" id="SSF46785">
    <property type="entry name" value="Winged helix' DNA-binding domain"/>
    <property type="match status" value="1"/>
</dbReference>
<dbReference type="SUPFAM" id="SSF52540">
    <property type="entry name" value="P-loop containing nucleoside triphosphate hydrolases"/>
    <property type="match status" value="1"/>
</dbReference>
<sequence>MGTATKVIEVLKMSGFIEKTPGVWVGNRPWDPNADSGTFEVKIQSEEVGTAVDRTRGNAGFSLYQLADKLGISVDKGQPANTKIALTHEEYAISHGLTLETMRQYGWAPIAGKRAGFRFTTPAGDRFRYIDGLQPRYQHAKGYKPCWYYLDAAVKRGMLEALPLLLCNGEISVVAALNAGIPATCITSGAERGIPELLLETLKSKWSGPITVALDCDPTGRDAGEKLTAQLRNAGFVVVNVDLQLGHGGDVADWLRLYPETPKALYDLPRIVPPPPEVPKTISAGDLQKIEFAPQRFIVDELFIPGCYLVVGKPKSRKSFLMLHIALMISRGQNVFGQFITEKCGALYLDLEGNDNGVYTRLKMMSLVSDRWPTDLHFGFSDDWNQRGLGAVMMMDTYLTANPHVKFVVIDVLQNFREPVDGRALAYAEDYNAIKPIQRLAHKHGIVICIIHHTRKAKSDDPFDEVSGTTGLTGAVDGTIIIRRDETDQTRTVLETRYRNMPDRDAIILQWDTYMNCHKIDDPTPLHLILGFERRRVLEIMATGEEFTAVDIARQTDKTANSVTKLLGRMESEGLIGKVGRGKYQSIGERINAVLRAENDATRQIYPKHDNAPQIATLPPKTPDTHHPAPGLYGRQGYYWLPVTDAVFANIPIEFRASIYELKNSDLPPDAQFKELTRVVALMNIGGVALKIHDLFYKEVPK</sequence>